<reference evidence="1" key="1">
    <citation type="submission" date="2021-12" db="EMBL/GenBank/DDBJ databases">
        <authorList>
            <person name="King R."/>
        </authorList>
    </citation>
    <scope>NUCLEOTIDE SEQUENCE</scope>
</reference>
<proteinExistence type="predicted"/>
<gene>
    <name evidence="1" type="ORF">CHILSU_LOCUS1308</name>
</gene>
<dbReference type="Proteomes" id="UP001153292">
    <property type="component" value="Chromosome 11"/>
</dbReference>
<name>A0ABN8E9S3_CHISP</name>
<keyword evidence="2" id="KW-1185">Reference proteome</keyword>
<protein>
    <recommendedName>
        <fullName evidence="3">Prolyl 4-hydroxylase alpha-subunit N-terminal domain-containing protein</fullName>
    </recommendedName>
</protein>
<evidence type="ECO:0000313" key="1">
    <source>
        <dbReference type="EMBL" id="CAH0669353.1"/>
    </source>
</evidence>
<evidence type="ECO:0000313" key="2">
    <source>
        <dbReference type="Proteomes" id="UP001153292"/>
    </source>
</evidence>
<sequence>MMSARSLRVENFSSRCTTPSEWHEPTLVSVKVGCLHINPATARGLRTLLIHMLVLCFIPHVALVAQNCTIMAQLSHALDSSLFLHNKVYTALALGDAVVAVQRERVFMSRYLFDVTSREDIDLSALKQTFESTDSILEELPQAMGRDNDWLSLYHLSASYELLRSIEEISMATSTAIYITNRGLDLTLWNQFEKHRQLALEHLQDVVHFLEAEQLLTEMRELLGIMVFYEDTALQPLENISSLALNNTFDLLSYTQKSHRYMEKLVKVKTAYWDLIR</sequence>
<organism evidence="1 2">
    <name type="scientific">Chilo suppressalis</name>
    <name type="common">Asiatic rice borer moth</name>
    <dbReference type="NCBI Taxonomy" id="168631"/>
    <lineage>
        <taxon>Eukaryota</taxon>
        <taxon>Metazoa</taxon>
        <taxon>Ecdysozoa</taxon>
        <taxon>Arthropoda</taxon>
        <taxon>Hexapoda</taxon>
        <taxon>Insecta</taxon>
        <taxon>Pterygota</taxon>
        <taxon>Neoptera</taxon>
        <taxon>Endopterygota</taxon>
        <taxon>Lepidoptera</taxon>
        <taxon>Glossata</taxon>
        <taxon>Ditrysia</taxon>
        <taxon>Pyraloidea</taxon>
        <taxon>Crambidae</taxon>
        <taxon>Crambinae</taxon>
        <taxon>Chilo</taxon>
    </lineage>
</organism>
<evidence type="ECO:0008006" key="3">
    <source>
        <dbReference type="Google" id="ProtNLM"/>
    </source>
</evidence>
<accession>A0ABN8E9S3</accession>
<dbReference type="EMBL" id="OU963904">
    <property type="protein sequence ID" value="CAH0669353.1"/>
    <property type="molecule type" value="Genomic_DNA"/>
</dbReference>